<evidence type="ECO:0000313" key="3">
    <source>
        <dbReference type="Proteomes" id="UP001139125"/>
    </source>
</evidence>
<dbReference type="Gene3D" id="6.10.280.80">
    <property type="entry name" value="NCX, peripheral helical region"/>
    <property type="match status" value="1"/>
</dbReference>
<sequence length="65" mass="6793">MNRIVATALLIAGGLLLYFGYQEYNSFGSELDQAFGGSGSTNAIIMLVVGVVAVILGGSRLVKKK</sequence>
<evidence type="ECO:0000313" key="2">
    <source>
        <dbReference type="EMBL" id="MCP9292116.1"/>
    </source>
</evidence>
<keyword evidence="1" id="KW-1133">Transmembrane helix</keyword>
<dbReference type="InterPro" id="IPR021521">
    <property type="entry name" value="DUF3185"/>
</dbReference>
<protein>
    <submittedName>
        <fullName evidence="2">DUF3185 family protein</fullName>
    </submittedName>
</protein>
<accession>A0A9X2L4A2</accession>
<keyword evidence="1" id="KW-0472">Membrane</keyword>
<dbReference type="Pfam" id="PF11381">
    <property type="entry name" value="DUF3185"/>
    <property type="match status" value="1"/>
</dbReference>
<feature type="transmembrane region" description="Helical" evidence="1">
    <location>
        <begin position="43"/>
        <end position="62"/>
    </location>
</feature>
<proteinExistence type="predicted"/>
<dbReference type="Proteomes" id="UP001139125">
    <property type="component" value="Unassembled WGS sequence"/>
</dbReference>
<dbReference type="RefSeq" id="WP_255134990.1">
    <property type="nucleotide sequence ID" value="NZ_CP175953.1"/>
</dbReference>
<reference evidence="2" key="1">
    <citation type="submission" date="2022-06" db="EMBL/GenBank/DDBJ databases">
        <title>Gracilimonas sp. CAU 1638 isolated from sea sediment.</title>
        <authorList>
            <person name="Kim W."/>
        </authorList>
    </citation>
    <scope>NUCLEOTIDE SEQUENCE</scope>
    <source>
        <strain evidence="2">CAU 1638</strain>
    </source>
</reference>
<keyword evidence="1" id="KW-0812">Transmembrane</keyword>
<dbReference type="AlphaFoldDB" id="A0A9X2L4A2"/>
<name>A0A9X2L4A2_9BACT</name>
<evidence type="ECO:0000256" key="1">
    <source>
        <dbReference type="SAM" id="Phobius"/>
    </source>
</evidence>
<comment type="caution">
    <text evidence="2">The sequence shown here is derived from an EMBL/GenBank/DDBJ whole genome shotgun (WGS) entry which is preliminary data.</text>
</comment>
<gene>
    <name evidence="2" type="ORF">NM125_11050</name>
</gene>
<keyword evidence="3" id="KW-1185">Reference proteome</keyword>
<dbReference type="EMBL" id="JANDBC010000002">
    <property type="protein sequence ID" value="MCP9292116.1"/>
    <property type="molecule type" value="Genomic_DNA"/>
</dbReference>
<organism evidence="2 3">
    <name type="scientific">Gracilimonas sediminicola</name>
    <dbReference type="NCBI Taxonomy" id="2952158"/>
    <lineage>
        <taxon>Bacteria</taxon>
        <taxon>Pseudomonadati</taxon>
        <taxon>Balneolota</taxon>
        <taxon>Balneolia</taxon>
        <taxon>Balneolales</taxon>
        <taxon>Balneolaceae</taxon>
        <taxon>Gracilimonas</taxon>
    </lineage>
</organism>